<evidence type="ECO:0000259" key="2">
    <source>
        <dbReference type="Pfam" id="PF22936"/>
    </source>
</evidence>
<name>A0A438GF60_VITVI</name>
<evidence type="ECO:0000313" key="4">
    <source>
        <dbReference type="Proteomes" id="UP000288805"/>
    </source>
</evidence>
<proteinExistence type="predicted"/>
<protein>
    <submittedName>
        <fullName evidence="3">Uncharacterized protein</fullName>
    </submittedName>
</protein>
<dbReference type="EMBL" id="QGNW01000453">
    <property type="protein sequence ID" value="RVW70829.1"/>
    <property type="molecule type" value="Genomic_DNA"/>
</dbReference>
<organism evidence="3 4">
    <name type="scientific">Vitis vinifera</name>
    <name type="common">Grape</name>
    <dbReference type="NCBI Taxonomy" id="29760"/>
    <lineage>
        <taxon>Eukaryota</taxon>
        <taxon>Viridiplantae</taxon>
        <taxon>Streptophyta</taxon>
        <taxon>Embryophyta</taxon>
        <taxon>Tracheophyta</taxon>
        <taxon>Spermatophyta</taxon>
        <taxon>Magnoliopsida</taxon>
        <taxon>eudicotyledons</taxon>
        <taxon>Gunneridae</taxon>
        <taxon>Pentapetalae</taxon>
        <taxon>rosids</taxon>
        <taxon>Vitales</taxon>
        <taxon>Vitaceae</taxon>
        <taxon>Viteae</taxon>
        <taxon>Vitis</taxon>
    </lineage>
</organism>
<feature type="domain" description="Retrovirus-related Pol polyprotein from transposon TNT 1-94-like beta-barrel" evidence="2">
    <location>
        <begin position="234"/>
        <end position="292"/>
    </location>
</feature>
<dbReference type="Pfam" id="PF22936">
    <property type="entry name" value="Pol_BBD"/>
    <property type="match status" value="1"/>
</dbReference>
<evidence type="ECO:0000313" key="3">
    <source>
        <dbReference type="EMBL" id="RVW70829.1"/>
    </source>
</evidence>
<dbReference type="InterPro" id="IPR054722">
    <property type="entry name" value="PolX-like_BBD"/>
</dbReference>
<dbReference type="AlphaFoldDB" id="A0A438GF60"/>
<feature type="domain" description="GAG-pre-integrase" evidence="1">
    <location>
        <begin position="295"/>
        <end position="363"/>
    </location>
</feature>
<sequence length="485" mass="56041">MATENFAQSTVLGFDGYYDHWAMLMENFLHSKEYWSIVENGILLIAEGSTPTQAQRKEVEEARLKDMKIKNYLFLLTGPLWRQFLTRTQQRMKEGEKVDEYFARAFTIANKMKAHEERMGHNVIVEKILRSMTPRFDYVVCSIEESNNVDTITIDELQSSLLVHEQRMNCHSGNARDEQALKVSYGERYEGRGHFQYECPSWEKSANYVEFDEEEEMLLMSYVEVNNSKRENVWFLDSGCNNHMCGNRQWFSNIDEAFRHSVKLDNNKRMRVMGKGNIRLEINGSTQTKMTTNRMFVLLANVVLETSTCLQTVTEDNSKLWHRRFGHLSYKGLRTLQYKEMVKGLPLLRASTIACNECFVGKQHRNVIPKKNSVEGEDAFSESEEKVVEGIEAVVTDQEAEATTPTSIESCNEVAPIQAETRIRRAPPYLQDYVTGEGLSEDADVNNLAMFISHEDPGSFEEAKRDVKWRRAMDLEIEAIEKNET</sequence>
<dbReference type="PANTHER" id="PTHR35317:SF34">
    <property type="match status" value="1"/>
</dbReference>
<dbReference type="Proteomes" id="UP000288805">
    <property type="component" value="Unassembled WGS sequence"/>
</dbReference>
<dbReference type="Pfam" id="PF14223">
    <property type="entry name" value="Retrotran_gag_2"/>
    <property type="match status" value="1"/>
</dbReference>
<dbReference type="PANTHER" id="PTHR35317">
    <property type="entry name" value="OS04G0629600 PROTEIN"/>
    <property type="match status" value="1"/>
</dbReference>
<gene>
    <name evidence="3" type="ORF">CK203_059389</name>
</gene>
<accession>A0A438GF60</accession>
<comment type="caution">
    <text evidence="3">The sequence shown here is derived from an EMBL/GenBank/DDBJ whole genome shotgun (WGS) entry which is preliminary data.</text>
</comment>
<evidence type="ECO:0000259" key="1">
    <source>
        <dbReference type="Pfam" id="PF13976"/>
    </source>
</evidence>
<dbReference type="InterPro" id="IPR025724">
    <property type="entry name" value="GAG-pre-integrase_dom"/>
</dbReference>
<dbReference type="Pfam" id="PF13976">
    <property type="entry name" value="gag_pre-integrs"/>
    <property type="match status" value="1"/>
</dbReference>
<reference evidence="3 4" key="1">
    <citation type="journal article" date="2018" name="PLoS Genet.">
        <title>Population sequencing reveals clonal diversity and ancestral inbreeding in the grapevine cultivar Chardonnay.</title>
        <authorList>
            <person name="Roach M.J."/>
            <person name="Johnson D.L."/>
            <person name="Bohlmann J."/>
            <person name="van Vuuren H.J."/>
            <person name="Jones S.J."/>
            <person name="Pretorius I.S."/>
            <person name="Schmidt S.A."/>
            <person name="Borneman A.R."/>
        </authorList>
    </citation>
    <scope>NUCLEOTIDE SEQUENCE [LARGE SCALE GENOMIC DNA]</scope>
    <source>
        <strain evidence="4">cv. Chardonnay</strain>
        <tissue evidence="3">Leaf</tissue>
    </source>
</reference>